<feature type="compositionally biased region" description="Basic and acidic residues" evidence="1">
    <location>
        <begin position="21"/>
        <end position="33"/>
    </location>
</feature>
<dbReference type="EMBL" id="CVQH01025240">
    <property type="protein sequence ID" value="CRK38071.1"/>
    <property type="molecule type" value="Genomic_DNA"/>
</dbReference>
<gene>
    <name evidence="2" type="ORF">BN1708_020454</name>
</gene>
<organism evidence="2 3">
    <name type="scientific">Verticillium longisporum</name>
    <name type="common">Verticillium dahliae var. longisporum</name>
    <dbReference type="NCBI Taxonomy" id="100787"/>
    <lineage>
        <taxon>Eukaryota</taxon>
        <taxon>Fungi</taxon>
        <taxon>Dikarya</taxon>
        <taxon>Ascomycota</taxon>
        <taxon>Pezizomycotina</taxon>
        <taxon>Sordariomycetes</taxon>
        <taxon>Hypocreomycetidae</taxon>
        <taxon>Glomerellales</taxon>
        <taxon>Plectosphaerellaceae</taxon>
        <taxon>Verticillium</taxon>
    </lineage>
</organism>
<dbReference type="Proteomes" id="UP000044602">
    <property type="component" value="Unassembled WGS sequence"/>
</dbReference>
<evidence type="ECO:0000313" key="3">
    <source>
        <dbReference type="Proteomes" id="UP000044602"/>
    </source>
</evidence>
<feature type="region of interest" description="Disordered" evidence="1">
    <location>
        <begin position="1"/>
        <end position="86"/>
    </location>
</feature>
<keyword evidence="3" id="KW-1185">Reference proteome</keyword>
<feature type="compositionally biased region" description="Basic and acidic residues" evidence="1">
    <location>
        <begin position="1"/>
        <end position="14"/>
    </location>
</feature>
<reference evidence="3" key="1">
    <citation type="submission" date="2015-05" db="EMBL/GenBank/DDBJ databases">
        <authorList>
            <person name="Fogelqvist Johan"/>
        </authorList>
    </citation>
    <scope>NUCLEOTIDE SEQUENCE [LARGE SCALE GENOMIC DNA]</scope>
</reference>
<sequence>RQRVDRDGPRRGRDAGVPGEDAPRGGQHEDGVVRPRHSPRHRPDVPRQGDEPAALPKVPRHRRLLQPRPRQGHPRQGDVGHHLVGH</sequence>
<feature type="compositionally biased region" description="Basic and acidic residues" evidence="1">
    <location>
        <begin position="41"/>
        <end position="50"/>
    </location>
</feature>
<evidence type="ECO:0000256" key="1">
    <source>
        <dbReference type="SAM" id="MobiDB-lite"/>
    </source>
</evidence>
<name>A0A0G4MUS3_VERLO</name>
<accession>A0A0G4MUS3</accession>
<dbReference type="AlphaFoldDB" id="A0A0G4MUS3"/>
<evidence type="ECO:0000313" key="2">
    <source>
        <dbReference type="EMBL" id="CRK38071.1"/>
    </source>
</evidence>
<proteinExistence type="predicted"/>
<feature type="compositionally biased region" description="Basic residues" evidence="1">
    <location>
        <begin position="58"/>
        <end position="73"/>
    </location>
</feature>
<feature type="compositionally biased region" description="Basic and acidic residues" evidence="1">
    <location>
        <begin position="75"/>
        <end position="86"/>
    </location>
</feature>
<protein>
    <submittedName>
        <fullName evidence="2">Uncharacterized protein</fullName>
    </submittedName>
</protein>
<feature type="non-terminal residue" evidence="2">
    <location>
        <position position="1"/>
    </location>
</feature>